<proteinExistence type="predicted"/>
<accession>A0A448L900</accession>
<name>A0A448L900_9BACT</name>
<protein>
    <submittedName>
        <fullName evidence="1">Uncharacterized protein</fullName>
    </submittedName>
</protein>
<organism evidence="1 2">
    <name type="scientific">Segatella oris</name>
    <dbReference type="NCBI Taxonomy" id="28135"/>
    <lineage>
        <taxon>Bacteria</taxon>
        <taxon>Pseudomonadati</taxon>
        <taxon>Bacteroidota</taxon>
        <taxon>Bacteroidia</taxon>
        <taxon>Bacteroidales</taxon>
        <taxon>Prevotellaceae</taxon>
        <taxon>Segatella</taxon>
    </lineage>
</organism>
<dbReference type="Proteomes" id="UP000274578">
    <property type="component" value="Chromosome 1"/>
</dbReference>
<sequence length="36" mass="4339">MDTKKTALPQILQDFRREDDNETTEVHIIESDVWYT</sequence>
<dbReference type="KEGG" id="poc:NCTC13071_02437"/>
<reference evidence="1 2" key="1">
    <citation type="submission" date="2018-12" db="EMBL/GenBank/DDBJ databases">
        <authorList>
            <consortium name="Pathogen Informatics"/>
        </authorList>
    </citation>
    <scope>NUCLEOTIDE SEQUENCE [LARGE SCALE GENOMIC DNA]</scope>
    <source>
        <strain evidence="1 2">NCTC13071</strain>
    </source>
</reference>
<evidence type="ECO:0000313" key="1">
    <source>
        <dbReference type="EMBL" id="VEH16412.1"/>
    </source>
</evidence>
<evidence type="ECO:0000313" key="2">
    <source>
        <dbReference type="Proteomes" id="UP000274578"/>
    </source>
</evidence>
<dbReference type="AlphaFoldDB" id="A0A448L900"/>
<dbReference type="EMBL" id="LR134384">
    <property type="protein sequence ID" value="VEH16412.1"/>
    <property type="molecule type" value="Genomic_DNA"/>
</dbReference>
<gene>
    <name evidence="1" type="ORF">NCTC13071_02437</name>
</gene>